<organism evidence="5 6">
    <name type="scientific">Shimia haliotis</name>
    <dbReference type="NCBI Taxonomy" id="1280847"/>
    <lineage>
        <taxon>Bacteria</taxon>
        <taxon>Pseudomonadati</taxon>
        <taxon>Pseudomonadota</taxon>
        <taxon>Alphaproteobacteria</taxon>
        <taxon>Rhodobacterales</taxon>
        <taxon>Roseobacteraceae</taxon>
    </lineage>
</organism>
<dbReference type="GO" id="GO:0016020">
    <property type="term" value="C:membrane"/>
    <property type="evidence" value="ECO:0007669"/>
    <property type="project" value="TreeGrafter"/>
</dbReference>
<proteinExistence type="inferred from homology"/>
<dbReference type="InterPro" id="IPR000073">
    <property type="entry name" value="AB_hydrolase_1"/>
</dbReference>
<dbReference type="PANTHER" id="PTHR43798">
    <property type="entry name" value="MONOACYLGLYCEROL LIPASE"/>
    <property type="match status" value="1"/>
</dbReference>
<dbReference type="OrthoDB" id="9804723at2"/>
<dbReference type="PRINTS" id="PR00111">
    <property type="entry name" value="ABHYDROLASE"/>
</dbReference>
<dbReference type="GO" id="GO:0016787">
    <property type="term" value="F:hydrolase activity"/>
    <property type="evidence" value="ECO:0007669"/>
    <property type="project" value="UniProtKB-KW"/>
</dbReference>
<dbReference type="PROSITE" id="PS00144">
    <property type="entry name" value="ASN_GLN_ASE_1"/>
    <property type="match status" value="1"/>
</dbReference>
<evidence type="ECO:0000313" key="6">
    <source>
        <dbReference type="Proteomes" id="UP000198851"/>
    </source>
</evidence>
<dbReference type="STRING" id="1280847.SAMN04488036_106150"/>
<dbReference type="GO" id="GO:0006520">
    <property type="term" value="P:amino acid metabolic process"/>
    <property type="evidence" value="ECO:0007669"/>
    <property type="project" value="InterPro"/>
</dbReference>
<reference evidence="6" key="1">
    <citation type="submission" date="2016-10" db="EMBL/GenBank/DDBJ databases">
        <authorList>
            <person name="Varghese N."/>
            <person name="Submissions S."/>
        </authorList>
    </citation>
    <scope>NUCLEOTIDE SEQUENCE [LARGE SCALE GENOMIC DNA]</scope>
    <source>
        <strain evidence="6">DSM 28453</strain>
    </source>
</reference>
<evidence type="ECO:0000256" key="3">
    <source>
        <dbReference type="PROSITE-ProRule" id="PRU10099"/>
    </source>
</evidence>
<dbReference type="EMBL" id="FOSZ01000006">
    <property type="protein sequence ID" value="SFL18961.1"/>
    <property type="molecule type" value="Genomic_DNA"/>
</dbReference>
<dbReference type="PANTHER" id="PTHR43798:SF31">
    <property type="entry name" value="AB HYDROLASE SUPERFAMILY PROTEIN YCLE"/>
    <property type="match status" value="1"/>
</dbReference>
<dbReference type="AlphaFoldDB" id="A0A1I4FQQ7"/>
<keyword evidence="2" id="KW-0378">Hydrolase</keyword>
<dbReference type="Proteomes" id="UP000198851">
    <property type="component" value="Unassembled WGS sequence"/>
</dbReference>
<accession>A0A1I4FQQ7</accession>
<dbReference type="InterPro" id="IPR020827">
    <property type="entry name" value="Asparaginase/glutaminase_AS1"/>
</dbReference>
<dbReference type="Gene3D" id="3.40.50.1820">
    <property type="entry name" value="alpha/beta hydrolase"/>
    <property type="match status" value="1"/>
</dbReference>
<feature type="active site" evidence="3">
    <location>
        <position position="14"/>
    </location>
</feature>
<dbReference type="SUPFAM" id="SSF53474">
    <property type="entry name" value="alpha/beta-Hydrolases"/>
    <property type="match status" value="1"/>
</dbReference>
<sequence length="270" mass="28152">MTLTTLPLSRTGGTVALREAGAGEPLVLVHGVGMQSAAWAPQIEALSQTHRVIAVDLPGHGRSSPLPANSGLPAFVAWLNDVTTTLALGPVNLAGHSMGALIAVGFASTYPDATKRVALLNGVFRRDASARAAVEARAAEIQAGAMDLKTPLDRWFGDTATDRAARTKVAGWLSGVERSGYGTAYAAFAAGDRTYADQMGDIRCPFLAITGEDDPNSTPAMSRAMAQAACQGEAVVVSGHRHMVNLTAPDVVTEHLKAWLARPADQKVTS</sequence>
<evidence type="ECO:0000259" key="4">
    <source>
        <dbReference type="Pfam" id="PF00561"/>
    </source>
</evidence>
<feature type="domain" description="AB hydrolase-1" evidence="4">
    <location>
        <begin position="25"/>
        <end position="249"/>
    </location>
</feature>
<dbReference type="RefSeq" id="WP_093324828.1">
    <property type="nucleotide sequence ID" value="NZ_FOSZ01000006.1"/>
</dbReference>
<gene>
    <name evidence="5" type="ORF">SAMN04488036_106150</name>
</gene>
<evidence type="ECO:0000256" key="2">
    <source>
        <dbReference type="ARBA" id="ARBA00022801"/>
    </source>
</evidence>
<keyword evidence="6" id="KW-1185">Reference proteome</keyword>
<dbReference type="InterPro" id="IPR029058">
    <property type="entry name" value="AB_hydrolase_fold"/>
</dbReference>
<comment type="similarity">
    <text evidence="1">Belongs to the asparaginase 1 family.</text>
</comment>
<evidence type="ECO:0000256" key="1">
    <source>
        <dbReference type="ARBA" id="ARBA00010518"/>
    </source>
</evidence>
<dbReference type="InterPro" id="IPR050266">
    <property type="entry name" value="AB_hydrolase_sf"/>
</dbReference>
<protein>
    <submittedName>
        <fullName evidence="5">Pimeloyl-ACP methyl ester carboxylesterase</fullName>
    </submittedName>
</protein>
<dbReference type="Pfam" id="PF00561">
    <property type="entry name" value="Abhydrolase_1"/>
    <property type="match status" value="1"/>
</dbReference>
<name>A0A1I4FQQ7_9RHOB</name>
<evidence type="ECO:0000313" key="5">
    <source>
        <dbReference type="EMBL" id="SFL18961.1"/>
    </source>
</evidence>